<name>C4IYT5_MAIZE</name>
<dbReference type="AlphaFoldDB" id="C4IYT5"/>
<organism evidence="1">
    <name type="scientific">Zea mays</name>
    <name type="common">Maize</name>
    <dbReference type="NCBI Taxonomy" id="4577"/>
    <lineage>
        <taxon>Eukaryota</taxon>
        <taxon>Viridiplantae</taxon>
        <taxon>Streptophyta</taxon>
        <taxon>Embryophyta</taxon>
        <taxon>Tracheophyta</taxon>
        <taxon>Spermatophyta</taxon>
        <taxon>Magnoliopsida</taxon>
        <taxon>Liliopsida</taxon>
        <taxon>Poales</taxon>
        <taxon>Poaceae</taxon>
        <taxon>PACMAD clade</taxon>
        <taxon>Panicoideae</taxon>
        <taxon>Andropogonodae</taxon>
        <taxon>Andropogoneae</taxon>
        <taxon>Tripsacinae</taxon>
        <taxon>Zea</taxon>
    </lineage>
</organism>
<reference evidence="1" key="2">
    <citation type="submission" date="2012-06" db="EMBL/GenBank/DDBJ databases">
        <authorList>
            <person name="Yu Y."/>
            <person name="Currie J."/>
            <person name="Lomeli R."/>
            <person name="Angelova A."/>
            <person name="Collura K."/>
            <person name="Wissotski M."/>
            <person name="Campos D."/>
            <person name="Kudrna D."/>
            <person name="Golser W."/>
            <person name="Ashely E."/>
            <person name="Descour A."/>
            <person name="Fernandes J."/>
            <person name="Soderlund C."/>
            <person name="Walbot V."/>
        </authorList>
    </citation>
    <scope>NUCLEOTIDE SEQUENCE</scope>
    <source>
        <strain evidence="1">B73</strain>
    </source>
</reference>
<dbReference type="EMBL" id="BT086325">
    <property type="protein sequence ID" value="ACR36678.1"/>
    <property type="molecule type" value="mRNA"/>
</dbReference>
<accession>C4IYT5</accession>
<sequence>MVPTTCVVCGSTPWSYSRARPKSPSLPFMSPSRSTLLALTSRWITTFSQSSCRYSRPAATPLTIWNLCPQSRTGLAVLSS</sequence>
<proteinExistence type="evidence at transcript level"/>
<reference evidence="1" key="1">
    <citation type="journal article" date="2009" name="PLoS Genet.">
        <title>Sequencing, mapping, and analysis of 27,455 maize full-length cDNAs.</title>
        <authorList>
            <person name="Soderlund C."/>
            <person name="Descour A."/>
            <person name="Kudrna D."/>
            <person name="Bomhoff M."/>
            <person name="Boyd L."/>
            <person name="Currie J."/>
            <person name="Angelova A."/>
            <person name="Collura K."/>
            <person name="Wissotski M."/>
            <person name="Ashley E."/>
            <person name="Morrow D."/>
            <person name="Fernandes J."/>
            <person name="Walbot V."/>
            <person name="Yu Y."/>
        </authorList>
    </citation>
    <scope>NUCLEOTIDE SEQUENCE</scope>
    <source>
        <strain evidence="1">B73</strain>
    </source>
</reference>
<dbReference type="EMBL" id="BT083732">
    <property type="protein sequence ID" value="ACR34085.1"/>
    <property type="molecule type" value="mRNA"/>
</dbReference>
<evidence type="ECO:0000313" key="1">
    <source>
        <dbReference type="EMBL" id="ACR34085.1"/>
    </source>
</evidence>
<protein>
    <submittedName>
        <fullName evidence="1">Uncharacterized protein</fullName>
    </submittedName>
</protein>